<gene>
    <name evidence="2" type="ORF">KFK09_018683</name>
</gene>
<name>A0A8T3AWF8_DENNO</name>
<organism evidence="2 3">
    <name type="scientific">Dendrobium nobile</name>
    <name type="common">Orchid</name>
    <dbReference type="NCBI Taxonomy" id="94219"/>
    <lineage>
        <taxon>Eukaryota</taxon>
        <taxon>Viridiplantae</taxon>
        <taxon>Streptophyta</taxon>
        <taxon>Embryophyta</taxon>
        <taxon>Tracheophyta</taxon>
        <taxon>Spermatophyta</taxon>
        <taxon>Magnoliopsida</taxon>
        <taxon>Liliopsida</taxon>
        <taxon>Asparagales</taxon>
        <taxon>Orchidaceae</taxon>
        <taxon>Epidendroideae</taxon>
        <taxon>Malaxideae</taxon>
        <taxon>Dendrobiinae</taxon>
        <taxon>Dendrobium</taxon>
    </lineage>
</organism>
<evidence type="ECO:0000256" key="1">
    <source>
        <dbReference type="SAM" id="Coils"/>
    </source>
</evidence>
<dbReference type="PANTHER" id="PTHR36734:SF1">
    <property type="entry name" value="OS02G0815300 PROTEIN"/>
    <property type="match status" value="1"/>
</dbReference>
<reference evidence="2" key="1">
    <citation type="journal article" date="2022" name="Front. Genet.">
        <title>Chromosome-Scale Assembly of the Dendrobium nobile Genome Provides Insights Into the Molecular Mechanism of the Biosynthesis of the Medicinal Active Ingredient of Dendrobium.</title>
        <authorList>
            <person name="Xu Q."/>
            <person name="Niu S.-C."/>
            <person name="Li K.-L."/>
            <person name="Zheng P.-J."/>
            <person name="Zhang X.-J."/>
            <person name="Jia Y."/>
            <person name="Liu Y."/>
            <person name="Niu Y.-X."/>
            <person name="Yu L.-H."/>
            <person name="Chen D.-F."/>
            <person name="Zhang G.-Q."/>
        </authorList>
    </citation>
    <scope>NUCLEOTIDE SEQUENCE</scope>
    <source>
        <tissue evidence="2">Leaf</tissue>
    </source>
</reference>
<keyword evidence="1" id="KW-0175">Coiled coil</keyword>
<proteinExistence type="predicted"/>
<dbReference type="Proteomes" id="UP000829196">
    <property type="component" value="Unassembled WGS sequence"/>
</dbReference>
<comment type="caution">
    <text evidence="2">The sequence shown here is derived from an EMBL/GenBank/DDBJ whole genome shotgun (WGS) entry which is preliminary data.</text>
</comment>
<dbReference type="EMBL" id="JAGYWB010000013">
    <property type="protein sequence ID" value="KAI0500470.1"/>
    <property type="molecule type" value="Genomic_DNA"/>
</dbReference>
<evidence type="ECO:0000313" key="2">
    <source>
        <dbReference type="EMBL" id="KAI0500470.1"/>
    </source>
</evidence>
<accession>A0A8T3AWF8</accession>
<dbReference type="AlphaFoldDB" id="A0A8T3AWF8"/>
<evidence type="ECO:0000313" key="3">
    <source>
        <dbReference type="Proteomes" id="UP000829196"/>
    </source>
</evidence>
<protein>
    <submittedName>
        <fullName evidence="2">Uncharacterized protein</fullName>
    </submittedName>
</protein>
<dbReference type="SMR" id="A0A8T3AWF8"/>
<keyword evidence="3" id="KW-1185">Reference proteome</keyword>
<dbReference type="PANTHER" id="PTHR36734">
    <property type="entry name" value="YCF37-LIKE PROTEIN"/>
    <property type="match status" value="1"/>
</dbReference>
<feature type="coiled-coil region" evidence="1">
    <location>
        <begin position="58"/>
        <end position="85"/>
    </location>
</feature>
<sequence length="144" mass="14842">MASASAPLVLHPSPIRRHSSAICSQSEHPLLPTRRLVLSSPAIFLMLSSTAKAEDIPLFGLRKKLKNLEEDAVEVVKEGEKVVEEGIAAAEKEVVAAEGEIVAAAEGVGVFGDLAQAGVVAGAEVVGVLIGLSVVNGILGSEVR</sequence>
<dbReference type="GO" id="GO:0009534">
    <property type="term" value="C:chloroplast thylakoid"/>
    <property type="evidence" value="ECO:0007669"/>
    <property type="project" value="TreeGrafter"/>
</dbReference>
<dbReference type="OrthoDB" id="782330at2759"/>